<sequence>MTVRHASLLMLLMSCGFMVVGQLYVTIPLVADIAGRFGITPANAVLSGSAFGFAYAAGFLIFGPLSDRYGRKRVILAGLIATALSTFLVGLAPNFAMLLSARAIQGFAASTFPPAALSLVAEELPPQHRPLGVSLMSFAFLGAAPLAQFFAARWSGGMPTIMFELSPFYLIGAVGLFFAAKSGGNAQAVQTRNAESRLMQLLRNPLVVSGWAAAITVLFGFVVFHAGAQALGGGAGIDLQTMRLVGLPPLLLAFAAAPMTRRFGPTLTARLGLIIAALALVVAAVGGAVALTVASVVLSGGVALAVPGLIATVAGRATNVNRGLALAIYSFCLFLGASFAPPATQSLVSFGLLPLWLLPAGLLLAAAIGITVTNRRSQNATQH</sequence>
<evidence type="ECO:0000259" key="7">
    <source>
        <dbReference type="PROSITE" id="PS50850"/>
    </source>
</evidence>
<keyword evidence="3 6" id="KW-0812">Transmembrane</keyword>
<evidence type="ECO:0000313" key="8">
    <source>
        <dbReference type="EMBL" id="MCZ7939697.1"/>
    </source>
</evidence>
<dbReference type="EMBL" id="SGNZ01000007">
    <property type="protein sequence ID" value="TRA89668.1"/>
    <property type="molecule type" value="Genomic_DNA"/>
</dbReference>
<feature type="domain" description="Major facilitator superfamily (MFS) profile" evidence="7">
    <location>
        <begin position="8"/>
        <end position="378"/>
    </location>
</feature>
<dbReference type="Pfam" id="PF07690">
    <property type="entry name" value="MFS_1"/>
    <property type="match status" value="1"/>
</dbReference>
<dbReference type="PANTHER" id="PTHR43124:SF3">
    <property type="entry name" value="CHLORAMPHENICOL EFFLUX PUMP RV0191"/>
    <property type="match status" value="1"/>
</dbReference>
<dbReference type="InterPro" id="IPR050189">
    <property type="entry name" value="MFS_Efflux_Transporters"/>
</dbReference>
<evidence type="ECO:0000256" key="5">
    <source>
        <dbReference type="ARBA" id="ARBA00023136"/>
    </source>
</evidence>
<evidence type="ECO:0000256" key="6">
    <source>
        <dbReference type="SAM" id="Phobius"/>
    </source>
</evidence>
<feature type="transmembrane region" description="Helical" evidence="6">
    <location>
        <begin position="161"/>
        <end position="180"/>
    </location>
</feature>
<proteinExistence type="predicted"/>
<organism evidence="8 11">
    <name type="scientific">Agrobacterium salinitolerans</name>
    <dbReference type="NCBI Taxonomy" id="1183413"/>
    <lineage>
        <taxon>Bacteria</taxon>
        <taxon>Pseudomonadati</taxon>
        <taxon>Pseudomonadota</taxon>
        <taxon>Alphaproteobacteria</taxon>
        <taxon>Hyphomicrobiales</taxon>
        <taxon>Rhizobiaceae</taxon>
        <taxon>Rhizobium/Agrobacterium group</taxon>
        <taxon>Agrobacterium</taxon>
    </lineage>
</organism>
<dbReference type="GO" id="GO:0022857">
    <property type="term" value="F:transmembrane transporter activity"/>
    <property type="evidence" value="ECO:0007669"/>
    <property type="project" value="InterPro"/>
</dbReference>
<evidence type="ECO:0000256" key="1">
    <source>
        <dbReference type="ARBA" id="ARBA00004651"/>
    </source>
</evidence>
<dbReference type="AlphaFoldDB" id="A0A9X3R0U3"/>
<evidence type="ECO:0000256" key="3">
    <source>
        <dbReference type="ARBA" id="ARBA00022692"/>
    </source>
</evidence>
<feature type="transmembrane region" description="Helical" evidence="6">
    <location>
        <begin position="103"/>
        <end position="121"/>
    </location>
</feature>
<gene>
    <name evidence="9" type="ORF">EXN23_15360</name>
    <name evidence="8" type="ORF">O9X88_19285</name>
</gene>
<comment type="subcellular location">
    <subcellularLocation>
        <location evidence="1">Cell membrane</location>
        <topology evidence="1">Multi-pass membrane protein</topology>
    </subcellularLocation>
</comment>
<feature type="transmembrane region" description="Helical" evidence="6">
    <location>
        <begin position="201"/>
        <end position="228"/>
    </location>
</feature>
<dbReference type="SUPFAM" id="SSF103473">
    <property type="entry name" value="MFS general substrate transporter"/>
    <property type="match status" value="1"/>
</dbReference>
<dbReference type="Proteomes" id="UP001151018">
    <property type="component" value="Unassembled WGS sequence"/>
</dbReference>
<feature type="transmembrane region" description="Helical" evidence="6">
    <location>
        <begin position="353"/>
        <end position="373"/>
    </location>
</feature>
<evidence type="ECO:0000313" key="9">
    <source>
        <dbReference type="EMBL" id="TRA89668.1"/>
    </source>
</evidence>
<dbReference type="PROSITE" id="PS50850">
    <property type="entry name" value="MFS"/>
    <property type="match status" value="1"/>
</dbReference>
<evidence type="ECO:0000256" key="4">
    <source>
        <dbReference type="ARBA" id="ARBA00022989"/>
    </source>
</evidence>
<keyword evidence="2" id="KW-1003">Cell membrane</keyword>
<keyword evidence="5 6" id="KW-0472">Membrane</keyword>
<reference evidence="9 10" key="1">
    <citation type="journal article" date="2019" name="Appl. Microbiol. Biotechnol.">
        <title>Differential efficiency of wild type rhizogenic strains for rol gene transformation of plants.</title>
        <authorList>
            <person name="Desmet S."/>
            <person name="De Keyser E."/>
            <person name="Van Vaerenbergh J."/>
            <person name="Baeyen S."/>
            <person name="Van Huylenbroeck J."/>
            <person name="Geelen D."/>
            <person name="Dhooghe E."/>
        </authorList>
    </citation>
    <scope>NUCLEOTIDE SEQUENCE [LARGE SCALE GENOMIC DNA]</scope>
    <source>
        <strain evidence="9 10">GBBC3283</strain>
    </source>
</reference>
<feature type="transmembrane region" description="Helical" evidence="6">
    <location>
        <begin position="7"/>
        <end position="30"/>
    </location>
</feature>
<name>A0A9X3R0U3_9HYPH</name>
<feature type="transmembrane region" description="Helical" evidence="6">
    <location>
        <begin position="297"/>
        <end position="317"/>
    </location>
</feature>
<accession>A0A9X3R0U3</accession>
<dbReference type="PROSITE" id="PS51257">
    <property type="entry name" value="PROKAR_LIPOPROTEIN"/>
    <property type="match status" value="1"/>
</dbReference>
<feature type="transmembrane region" description="Helical" evidence="6">
    <location>
        <begin position="324"/>
        <end position="341"/>
    </location>
</feature>
<comment type="caution">
    <text evidence="8">The sequence shown here is derived from an EMBL/GenBank/DDBJ whole genome shotgun (WGS) entry which is preliminary data.</text>
</comment>
<dbReference type="GO" id="GO:0005886">
    <property type="term" value="C:plasma membrane"/>
    <property type="evidence" value="ECO:0007669"/>
    <property type="project" value="UniProtKB-SubCell"/>
</dbReference>
<evidence type="ECO:0000313" key="11">
    <source>
        <dbReference type="Proteomes" id="UP001151018"/>
    </source>
</evidence>
<dbReference type="PANTHER" id="PTHR43124">
    <property type="entry name" value="PURINE EFFLUX PUMP PBUE"/>
    <property type="match status" value="1"/>
</dbReference>
<feature type="transmembrane region" description="Helical" evidence="6">
    <location>
        <begin position="42"/>
        <end position="62"/>
    </location>
</feature>
<dbReference type="Proteomes" id="UP000319481">
    <property type="component" value="Unassembled WGS sequence"/>
</dbReference>
<feature type="transmembrane region" description="Helical" evidence="6">
    <location>
        <begin position="74"/>
        <end position="97"/>
    </location>
</feature>
<dbReference type="GeneID" id="79864550"/>
<dbReference type="InterPro" id="IPR036259">
    <property type="entry name" value="MFS_trans_sf"/>
</dbReference>
<reference evidence="8" key="3">
    <citation type="submission" date="2022-12" db="EMBL/GenBank/DDBJ databases">
        <title>Draft genome sequences of 22 rhizogenic Agrobacterium biovar 1 strains, the causative agent of hairy root disease.</title>
        <authorList>
            <person name="Kim N."/>
            <person name="Vargas P."/>
            <person name="Rediers H."/>
        </authorList>
    </citation>
    <scope>NUCLEOTIDE SEQUENCE</scope>
    <source>
        <strain evidence="8">ST15.13.006</strain>
    </source>
</reference>
<keyword evidence="4 6" id="KW-1133">Transmembrane helix</keyword>
<dbReference type="EMBL" id="JAPZLR010000014">
    <property type="protein sequence ID" value="MCZ7939697.1"/>
    <property type="molecule type" value="Genomic_DNA"/>
</dbReference>
<protein>
    <submittedName>
        <fullName evidence="8">MFS transporter</fullName>
    </submittedName>
</protein>
<keyword evidence="10" id="KW-1185">Reference proteome</keyword>
<dbReference type="InterPro" id="IPR011701">
    <property type="entry name" value="MFS"/>
</dbReference>
<dbReference type="Gene3D" id="1.20.1250.20">
    <property type="entry name" value="MFS general substrate transporter like domains"/>
    <property type="match status" value="1"/>
</dbReference>
<dbReference type="RefSeq" id="WP_142913314.1">
    <property type="nucleotide sequence ID" value="NZ_JAPZLN010000005.1"/>
</dbReference>
<evidence type="ECO:0000313" key="10">
    <source>
        <dbReference type="Proteomes" id="UP000319481"/>
    </source>
</evidence>
<reference evidence="9" key="2">
    <citation type="submission" date="2019-02" db="EMBL/GenBank/DDBJ databases">
        <authorList>
            <person name="Baeyen S."/>
        </authorList>
    </citation>
    <scope>NUCLEOTIDE SEQUENCE</scope>
    <source>
        <strain evidence="9">GBBC3283</strain>
    </source>
</reference>
<dbReference type="InterPro" id="IPR020846">
    <property type="entry name" value="MFS_dom"/>
</dbReference>
<evidence type="ECO:0000256" key="2">
    <source>
        <dbReference type="ARBA" id="ARBA00022475"/>
    </source>
</evidence>
<feature type="transmembrane region" description="Helical" evidence="6">
    <location>
        <begin position="133"/>
        <end position="155"/>
    </location>
</feature>
<feature type="transmembrane region" description="Helical" evidence="6">
    <location>
        <begin position="271"/>
        <end position="291"/>
    </location>
</feature>
<feature type="transmembrane region" description="Helical" evidence="6">
    <location>
        <begin position="240"/>
        <end position="259"/>
    </location>
</feature>